<feature type="non-terminal residue" evidence="8">
    <location>
        <position position="254"/>
    </location>
</feature>
<evidence type="ECO:0000256" key="6">
    <source>
        <dbReference type="ARBA" id="ARBA00022862"/>
    </source>
</evidence>
<dbReference type="AlphaFoldDB" id="A0A177DQK5"/>
<name>A0A177DQK5_ALTAL</name>
<accession>A0A177DQK5</accession>
<dbReference type="OMA" id="FTYHIHV"/>
<evidence type="ECO:0000256" key="4">
    <source>
        <dbReference type="ARBA" id="ARBA00012682"/>
    </source>
</evidence>
<dbReference type="STRING" id="5599.A0A177DQK5"/>
<sequence length="254" mass="25160">ASAVAAQSSTVIPAPVVTGNPIGAKYVGTLPPKEGSTLTGSIEATTGADGKGVKFSVSFAGLPETGGPFMYHLHAKPVPADGNCTGTGAHLDPYMRGEVPGCDASKPETCQTGDLSGKYGNATEQTFSAEYTDLYSATLPSDPAFFGALSFVVHLSNKTRIGCANFTMIDAGYAAPPLSTGYPMMPPTNTSSGFAQSSGMPLYNATTIAASPTAGLPITPSAASSSAPAEFTAGAAKIAGGAGALLAAAAAALV</sequence>
<proteinExistence type="inferred from homology"/>
<evidence type="ECO:0000256" key="7">
    <source>
        <dbReference type="ARBA" id="ARBA00049204"/>
    </source>
</evidence>
<dbReference type="GO" id="GO:0005576">
    <property type="term" value="C:extracellular region"/>
    <property type="evidence" value="ECO:0007669"/>
    <property type="project" value="UniProtKB-SubCell"/>
</dbReference>
<evidence type="ECO:0000256" key="5">
    <source>
        <dbReference type="ARBA" id="ARBA00022525"/>
    </source>
</evidence>
<dbReference type="GO" id="GO:0004784">
    <property type="term" value="F:superoxide dismutase activity"/>
    <property type="evidence" value="ECO:0007669"/>
    <property type="project" value="UniProtKB-EC"/>
</dbReference>
<dbReference type="RefSeq" id="XP_018387535.1">
    <property type="nucleotide sequence ID" value="XM_018533645.1"/>
</dbReference>
<organism evidence="8 9">
    <name type="scientific">Alternaria alternata</name>
    <name type="common">Alternaria rot fungus</name>
    <name type="synonym">Torula alternata</name>
    <dbReference type="NCBI Taxonomy" id="5599"/>
    <lineage>
        <taxon>Eukaryota</taxon>
        <taxon>Fungi</taxon>
        <taxon>Dikarya</taxon>
        <taxon>Ascomycota</taxon>
        <taxon>Pezizomycotina</taxon>
        <taxon>Dothideomycetes</taxon>
        <taxon>Pleosporomycetidae</taxon>
        <taxon>Pleosporales</taxon>
        <taxon>Pleosporineae</taxon>
        <taxon>Pleosporaceae</taxon>
        <taxon>Alternaria</taxon>
        <taxon>Alternaria sect. Alternaria</taxon>
        <taxon>Alternaria alternata complex</taxon>
    </lineage>
</organism>
<dbReference type="VEuPathDB" id="FungiDB:CC77DRAFT_911584"/>
<dbReference type="GO" id="GO:0046872">
    <property type="term" value="F:metal ion binding"/>
    <property type="evidence" value="ECO:0007669"/>
    <property type="project" value="InterPro"/>
</dbReference>
<dbReference type="FunFam" id="2.60.40.200:FF:000007">
    <property type="entry name" value="Cell surface Cu-only superoxide dismutase 5"/>
    <property type="match status" value="1"/>
</dbReference>
<gene>
    <name evidence="8" type="ORF">CC77DRAFT_911584</name>
</gene>
<evidence type="ECO:0000256" key="1">
    <source>
        <dbReference type="ARBA" id="ARBA00004196"/>
    </source>
</evidence>
<reference evidence="8 9" key="1">
    <citation type="submission" date="2016-05" db="EMBL/GenBank/DDBJ databases">
        <title>Comparative analysis of secretome profiles of manganese(II)-oxidizing ascomycete fungi.</title>
        <authorList>
            <consortium name="DOE Joint Genome Institute"/>
            <person name="Zeiner C.A."/>
            <person name="Purvine S.O."/>
            <person name="Zink E.M."/>
            <person name="Wu S."/>
            <person name="Pasa-Tolic L."/>
            <person name="Chaput D.L."/>
            <person name="Haridas S."/>
            <person name="Grigoriev I.V."/>
            <person name="Santelli C.M."/>
            <person name="Hansel C.M."/>
        </authorList>
    </citation>
    <scope>NUCLEOTIDE SEQUENCE [LARGE SCALE GENOMIC DNA]</scope>
    <source>
        <strain evidence="8 9">SRC1lrK2f</strain>
    </source>
</reference>
<keyword evidence="5" id="KW-0964">Secreted</keyword>
<protein>
    <recommendedName>
        <fullName evidence="4">superoxide dismutase</fullName>
        <ecNumber evidence="4">1.15.1.1</ecNumber>
    </recommendedName>
</protein>
<dbReference type="SUPFAM" id="SSF49329">
    <property type="entry name" value="Cu,Zn superoxide dismutase-like"/>
    <property type="match status" value="1"/>
</dbReference>
<dbReference type="EMBL" id="KV441475">
    <property type="protein sequence ID" value="OAG22114.1"/>
    <property type="molecule type" value="Genomic_DNA"/>
</dbReference>
<comment type="subcellular location">
    <subcellularLocation>
        <location evidence="1">Cell envelope</location>
    </subcellularLocation>
    <subcellularLocation>
        <location evidence="2">Secreted</location>
    </subcellularLocation>
</comment>
<evidence type="ECO:0000313" key="9">
    <source>
        <dbReference type="Proteomes" id="UP000077248"/>
    </source>
</evidence>
<evidence type="ECO:0000256" key="3">
    <source>
        <dbReference type="ARBA" id="ARBA00010457"/>
    </source>
</evidence>
<comment type="catalytic activity">
    <reaction evidence="7">
        <text>2 superoxide + 2 H(+) = H2O2 + O2</text>
        <dbReference type="Rhea" id="RHEA:20696"/>
        <dbReference type="ChEBI" id="CHEBI:15378"/>
        <dbReference type="ChEBI" id="CHEBI:15379"/>
        <dbReference type="ChEBI" id="CHEBI:16240"/>
        <dbReference type="ChEBI" id="CHEBI:18421"/>
        <dbReference type="EC" id="1.15.1.1"/>
    </reaction>
</comment>
<dbReference type="KEGG" id="aalt:CC77DRAFT_911584"/>
<keyword evidence="6" id="KW-0049">Antioxidant</keyword>
<dbReference type="Gene3D" id="2.60.40.200">
    <property type="entry name" value="Superoxide dismutase, copper/zinc binding domain"/>
    <property type="match status" value="1"/>
</dbReference>
<dbReference type="InterPro" id="IPR036423">
    <property type="entry name" value="SOD-like_Cu/Zn_dom_sf"/>
</dbReference>
<feature type="non-terminal residue" evidence="8">
    <location>
        <position position="1"/>
    </location>
</feature>
<evidence type="ECO:0000313" key="8">
    <source>
        <dbReference type="EMBL" id="OAG22114.1"/>
    </source>
</evidence>
<dbReference type="EC" id="1.15.1.1" evidence="4"/>
<evidence type="ECO:0000256" key="2">
    <source>
        <dbReference type="ARBA" id="ARBA00004613"/>
    </source>
</evidence>
<keyword evidence="9" id="KW-1185">Reference proteome</keyword>
<comment type="similarity">
    <text evidence="3">Belongs to the Cu-Zn superoxide dismutase family.</text>
</comment>
<dbReference type="Proteomes" id="UP000077248">
    <property type="component" value="Unassembled WGS sequence"/>
</dbReference>
<dbReference type="GeneID" id="29119239"/>